<sequence>MLGRINGPKSSPAARRFTATVVCAVAMSLAFVPTGATALSPTPEPPAVQPPAVQPAESTPAAEPSTPTGEDDLLLQPDLPNETSAPTTASEPSAPSEPSPQELEAPDDVPPPEQPPSDAADDPGIGVFSVSDTLAAVLTDGTAVFDADDDPGNDSGPQNGIVRTNDTVQYRFNFNTNTASTNPYLTSTLPSGMEWRAAPPQCDGLGTVPNVTGVYDSVTGAPGGDRRVLICQTLSSTSSSSKEISPIALVTTASLNGESKDVSFSAGDQETPVPVQSNTVSTTVSAAAFYDLRKVPLTLSGVATGPGAGGTEQGHWRMYGIGITVKHPTRTGEEGLKGITQLASPITFTDDLGAYSPNARLMNWGTGVSGCTQGGTFGSITPLPHSSLTKPGANVNNAVVDSGVLSCVSDETPGGTFDLTLTGTDTRGLSYPTLTATNNPLPTGEYWVASGAIVVWIPIQDVLDAGGQLTVRNQFTDFDPDDVTGRSNYGDGTEPLENNSTALSINAGSYTASKSYRDYITGSNPAGATGIRTGDLRVSPGSQVISRLDFSRTLAESENVIVCDVFDRSSQQLTALSGSSVPTRSSSLNLPTDAYVIEFGAPASYPQTFAQMRATTCEDSDATWSTDPSAVALGGALTSDGFRDSVDRVRIRMLVPVPIGASVVMSTGLRFTGPSTLDPANNPDGTLLTNFGRFRTGTTPAWLLNSFDPVAFAGTTTGDRARLVPGEVRVDKTVAEQIPGSGGQVAPGTDASFTLQPTAATNGAVGDPLRDVVITDLMPATTPRLTVNPLSVTVPPGAQVEFCGLCDGSDWSPTPGGTNYGVRWLLGDVTPGTVIPALHYSARIPVDAANGLQYRNTAVASSPDDPSTEAQRSDSVTIQVVAGATVYATKSTATAYRPLAGPLVWDLTVRNATSNVMTRLDTVDVLPANGDGRLPASSFSGGFSGISVSGLPDTMVSLVTTQDPAVLDAQDGVVDGFADPGSPGDAWYVAPGTGIWSCAVTEIGSAGCPSAAEVTAVRFVSLALPAPQVLDPFETLTWQLSLVPTGDVTGDIYTNRFRGRVNPEVLALPVSSPDVPIQVQAPQIAVAKQTCTAADPNVCVASDDSVWAETHTVRRGGEGTFRIVVTNTSAIDGAVTVTDVLPAGLTFVPGSAEASVGDVAGFVPEWLVGQLAAGDSATLTFRVVIPAAGTQTNSVEAEIEDRFGQVDDASDTAALVAAPTDVTVEKSVLDSAVGPDGVGLITYELVVTNAGAFDEQYSLDDALAFGENISPDSPQVENVSPGDIEVNPDWNGDTVVRVASDIPIGAGDVHRYRVEVSVLVPGGLTAGQWQCDSGGGLANTATVSGDGIEDAAYACVDAPDSSIEVKKTGPATVSPGGEITWSIRVSNTGALDANEIVVTDALPKGLTFDSATEGGTAADNVVSWILPGLAAGTDIELRVTARLSTEASSPIANCVEVAPPIGWSEVEASCTNTTIVPGVSPAPSNPGGAHGGGLAVTGTPSNTLPFLLAGFGIIVGGALLRRRRSGLRGGR</sequence>
<keyword evidence="6" id="KW-1185">Reference proteome</keyword>
<feature type="region of interest" description="Disordered" evidence="1">
    <location>
        <begin position="36"/>
        <end position="126"/>
    </location>
</feature>
<feature type="domain" description="DUF11" evidence="4">
    <location>
        <begin position="1110"/>
        <end position="1201"/>
    </location>
</feature>
<dbReference type="Proteomes" id="UP000541033">
    <property type="component" value="Unassembled WGS sequence"/>
</dbReference>
<dbReference type="Pfam" id="PF01345">
    <property type="entry name" value="DUF11"/>
    <property type="match status" value="2"/>
</dbReference>
<keyword evidence="2" id="KW-1133">Transmembrane helix</keyword>
<dbReference type="Gene3D" id="2.60.40.10">
    <property type="entry name" value="Immunoglobulins"/>
    <property type="match status" value="1"/>
</dbReference>
<proteinExistence type="predicted"/>
<dbReference type="InterPro" id="IPR001434">
    <property type="entry name" value="OmcB-like_DUF11"/>
</dbReference>
<dbReference type="GO" id="GO:0005975">
    <property type="term" value="P:carbohydrate metabolic process"/>
    <property type="evidence" value="ECO:0007669"/>
    <property type="project" value="UniProtKB-ARBA"/>
</dbReference>
<feature type="signal peptide" evidence="3">
    <location>
        <begin position="1"/>
        <end position="38"/>
    </location>
</feature>
<feature type="domain" description="DUF11" evidence="4">
    <location>
        <begin position="1363"/>
        <end position="1457"/>
    </location>
</feature>
<evidence type="ECO:0000256" key="2">
    <source>
        <dbReference type="SAM" id="Phobius"/>
    </source>
</evidence>
<dbReference type="InterPro" id="IPR051172">
    <property type="entry name" value="Chlamydia_OmcB"/>
</dbReference>
<dbReference type="PANTHER" id="PTHR34819:SF3">
    <property type="entry name" value="CELL SURFACE PROTEIN"/>
    <property type="match status" value="1"/>
</dbReference>
<feature type="chain" id="PRO_5031300047" evidence="3">
    <location>
        <begin position="39"/>
        <end position="1531"/>
    </location>
</feature>
<feature type="compositionally biased region" description="Low complexity" evidence="1">
    <location>
        <begin position="82"/>
        <end position="100"/>
    </location>
</feature>
<keyword evidence="2" id="KW-0472">Membrane</keyword>
<protein>
    <submittedName>
        <fullName evidence="5">Putative repeat protein (TIGR01451 family)</fullName>
    </submittedName>
</protein>
<feature type="transmembrane region" description="Helical" evidence="2">
    <location>
        <begin position="1504"/>
        <end position="1521"/>
    </location>
</feature>
<evidence type="ECO:0000313" key="6">
    <source>
        <dbReference type="Proteomes" id="UP000541033"/>
    </source>
</evidence>
<evidence type="ECO:0000259" key="4">
    <source>
        <dbReference type="Pfam" id="PF01345"/>
    </source>
</evidence>
<dbReference type="EMBL" id="JAAMOX010000001">
    <property type="protein sequence ID" value="NIH52984.1"/>
    <property type="molecule type" value="Genomic_DNA"/>
</dbReference>
<gene>
    <name evidence="5" type="ORF">FHX76_000852</name>
</gene>
<comment type="caution">
    <text evidence="5">The sequence shown here is derived from an EMBL/GenBank/DDBJ whole genome shotgun (WGS) entry which is preliminary data.</text>
</comment>
<dbReference type="NCBIfam" id="TIGR01451">
    <property type="entry name" value="B_ant_repeat"/>
    <property type="match status" value="2"/>
</dbReference>
<reference evidence="5 6" key="1">
    <citation type="submission" date="2020-02" db="EMBL/GenBank/DDBJ databases">
        <title>Sequencing the genomes of 1000 actinobacteria strains.</title>
        <authorList>
            <person name="Klenk H.-P."/>
        </authorList>
    </citation>
    <scope>NUCLEOTIDE SEQUENCE [LARGE SCALE GENOMIC DNA]</scope>
    <source>
        <strain evidence="5 6">DSM 27960</strain>
    </source>
</reference>
<evidence type="ECO:0000256" key="3">
    <source>
        <dbReference type="SAM" id="SignalP"/>
    </source>
</evidence>
<feature type="compositionally biased region" description="Pro residues" evidence="1">
    <location>
        <begin position="42"/>
        <end position="53"/>
    </location>
</feature>
<keyword evidence="3" id="KW-0732">Signal</keyword>
<dbReference type="InterPro" id="IPR013783">
    <property type="entry name" value="Ig-like_fold"/>
</dbReference>
<keyword evidence="2" id="KW-0812">Transmembrane</keyword>
<name>A0A7X5QZS2_9MICO</name>
<accession>A0A7X5QZS2</accession>
<dbReference type="InterPro" id="IPR047589">
    <property type="entry name" value="DUF11_rpt"/>
</dbReference>
<organism evidence="5 6">
    <name type="scientific">Lysinibacter cavernae</name>
    <dbReference type="NCBI Taxonomy" id="1640652"/>
    <lineage>
        <taxon>Bacteria</taxon>
        <taxon>Bacillati</taxon>
        <taxon>Actinomycetota</taxon>
        <taxon>Actinomycetes</taxon>
        <taxon>Micrococcales</taxon>
        <taxon>Microbacteriaceae</taxon>
        <taxon>Lysinibacter</taxon>
    </lineage>
</organism>
<evidence type="ECO:0000256" key="1">
    <source>
        <dbReference type="SAM" id="MobiDB-lite"/>
    </source>
</evidence>
<evidence type="ECO:0000313" key="5">
    <source>
        <dbReference type="EMBL" id="NIH52984.1"/>
    </source>
</evidence>
<dbReference type="RefSeq" id="WP_167148232.1">
    <property type="nucleotide sequence ID" value="NZ_JAAMOX010000001.1"/>
</dbReference>
<dbReference type="PANTHER" id="PTHR34819">
    <property type="entry name" value="LARGE CYSTEINE-RICH PERIPLASMIC PROTEIN OMCB"/>
    <property type="match status" value="1"/>
</dbReference>